<dbReference type="PANTHER" id="PTHR45772">
    <property type="entry name" value="CONSERVED COMPONENT OF ABC TRANSPORTER FOR NATURAL AMINO ACIDS-RELATED"/>
    <property type="match status" value="1"/>
</dbReference>
<dbReference type="CDD" id="cd03219">
    <property type="entry name" value="ABC_Mj1267_LivG_branched"/>
    <property type="match status" value="1"/>
</dbReference>
<gene>
    <name evidence="4" type="ORF">FNL38_1011350</name>
</gene>
<name>A0A652YZ67_NOCGL</name>
<dbReference type="InterPro" id="IPR003593">
    <property type="entry name" value="AAA+_ATPase"/>
</dbReference>
<dbReference type="AlphaFoldDB" id="A0A652YZ67"/>
<evidence type="ECO:0000256" key="3">
    <source>
        <dbReference type="ARBA" id="ARBA00022840"/>
    </source>
</evidence>
<dbReference type="Gene3D" id="3.40.50.300">
    <property type="entry name" value="P-loop containing nucleotide triphosphate hydrolases"/>
    <property type="match status" value="1"/>
</dbReference>
<dbReference type="InterPro" id="IPR027417">
    <property type="entry name" value="P-loop_NTPase"/>
</dbReference>
<dbReference type="InterPro" id="IPR003439">
    <property type="entry name" value="ABC_transporter-like_ATP-bd"/>
</dbReference>
<evidence type="ECO:0000256" key="2">
    <source>
        <dbReference type="ARBA" id="ARBA00022741"/>
    </source>
</evidence>
<dbReference type="SMART" id="SM00382">
    <property type="entry name" value="AAA"/>
    <property type="match status" value="1"/>
</dbReference>
<protein>
    <submittedName>
        <fullName evidence="4">Amino acid/amide ABC transporter ATP-binding protein 1 (HAAT family)</fullName>
    </submittedName>
</protein>
<keyword evidence="2" id="KW-0547">Nucleotide-binding</keyword>
<accession>A0A652YZ67</accession>
<dbReference type="EMBL" id="VNIQ01000001">
    <property type="protein sequence ID" value="TYQ08972.1"/>
    <property type="molecule type" value="Genomic_DNA"/>
</dbReference>
<reference evidence="4" key="1">
    <citation type="submission" date="2019-07" db="EMBL/GenBank/DDBJ databases">
        <title>Genomic Encyclopedia of Type Strains, Phase IV (KMG-IV): sequencing the most valuable type-strain genomes for metagenomic binning, comparative biology and taxonomic classification.</title>
        <authorList>
            <person name="Goeker M."/>
        </authorList>
    </citation>
    <scope>NUCLEOTIDE SEQUENCE</scope>
    <source>
        <strain evidence="4">DSM 44596</strain>
    </source>
</reference>
<dbReference type="GO" id="GO:0005886">
    <property type="term" value="C:plasma membrane"/>
    <property type="evidence" value="ECO:0007669"/>
    <property type="project" value="TreeGrafter"/>
</dbReference>
<dbReference type="PROSITE" id="PS50893">
    <property type="entry name" value="ABC_TRANSPORTER_2"/>
    <property type="match status" value="1"/>
</dbReference>
<dbReference type="Pfam" id="PF00005">
    <property type="entry name" value="ABC_tran"/>
    <property type="match status" value="1"/>
</dbReference>
<keyword evidence="1" id="KW-0813">Transport</keyword>
<evidence type="ECO:0000256" key="1">
    <source>
        <dbReference type="ARBA" id="ARBA00022448"/>
    </source>
</evidence>
<dbReference type="SUPFAM" id="SSF52540">
    <property type="entry name" value="P-loop containing nucleoside triphosphate hydrolases"/>
    <property type="match status" value="1"/>
</dbReference>
<evidence type="ECO:0000313" key="4">
    <source>
        <dbReference type="EMBL" id="TYQ08972.1"/>
    </source>
</evidence>
<dbReference type="GO" id="GO:0005524">
    <property type="term" value="F:ATP binding"/>
    <property type="evidence" value="ECO:0007669"/>
    <property type="project" value="UniProtKB-KW"/>
</dbReference>
<dbReference type="InterPro" id="IPR032823">
    <property type="entry name" value="BCA_ABC_TP_C"/>
</dbReference>
<organism evidence="4">
    <name type="scientific">Nocardia globerula</name>
    <dbReference type="NCBI Taxonomy" id="1818"/>
    <lineage>
        <taxon>Bacteria</taxon>
        <taxon>Bacillati</taxon>
        <taxon>Actinomycetota</taxon>
        <taxon>Actinomycetes</taxon>
        <taxon>Mycobacteriales</taxon>
        <taxon>Nocardiaceae</taxon>
        <taxon>Nocardia</taxon>
    </lineage>
</organism>
<dbReference type="GO" id="GO:0016887">
    <property type="term" value="F:ATP hydrolysis activity"/>
    <property type="evidence" value="ECO:0007669"/>
    <property type="project" value="InterPro"/>
</dbReference>
<keyword evidence="3 4" id="KW-0067">ATP-binding</keyword>
<dbReference type="FunFam" id="3.40.50.300:FF:000421">
    <property type="entry name" value="Branched-chain amino acid ABC transporter ATP-binding protein"/>
    <property type="match status" value="1"/>
</dbReference>
<dbReference type="InterPro" id="IPR051120">
    <property type="entry name" value="ABC_AA/LPS_Transport"/>
</dbReference>
<dbReference type="PANTHER" id="PTHR45772:SF1">
    <property type="entry name" value="ABC TRANSPORTER ATP-BINDING PROTEIN"/>
    <property type="match status" value="1"/>
</dbReference>
<proteinExistence type="predicted"/>
<dbReference type="Pfam" id="PF12399">
    <property type="entry name" value="BCA_ABC_TP_C"/>
    <property type="match status" value="1"/>
</dbReference>
<comment type="caution">
    <text evidence="4">The sequence shown here is derived from an EMBL/GenBank/DDBJ whole genome shotgun (WGS) entry which is preliminary data.</text>
</comment>
<sequence>MSEVDGNLLTAEGLTVRFGGVLALDDVSFAIRRGTIHSLIGPNGAGKSTCFNALTALYPLASGMVRFGDVRLDTVPQHQIITHGIARTFQNLVLPPHLTVADTLRVGRHHRTRTGMFAAALALPSARRERTEDDEVVRTMAEALGIEKYLDQSVGPLPYGIRKKVEIARALCAQPSLLLLDEPVAGMNDAESWALGEQILECRDRFDLTVLLVEHDMDLVLGLSDHITVLQSGRVIADAAPEVVQRDPAVIAAYLGSEAPFEVERTSRG</sequence>